<feature type="domain" description="ImpA N-terminal" evidence="1">
    <location>
        <begin position="14"/>
        <end position="135"/>
    </location>
</feature>
<dbReference type="GeneID" id="61296870"/>
<evidence type="ECO:0000313" key="2">
    <source>
        <dbReference type="EMBL" id="SGY95597.1"/>
    </source>
</evidence>
<dbReference type="Proteomes" id="UP000183794">
    <property type="component" value="Unassembled WGS sequence"/>
</dbReference>
<dbReference type="KEGG" id="mvs:MVIS_3031"/>
<reference evidence="2 4" key="1">
    <citation type="submission" date="2016-11" db="EMBL/GenBank/DDBJ databases">
        <authorList>
            <person name="Klemetsen T."/>
        </authorList>
    </citation>
    <scope>NUCLEOTIDE SEQUENCE [LARGE SCALE GENOMIC DNA]</scope>
    <source>
        <strain evidence="2">MT 2528</strain>
    </source>
</reference>
<keyword evidence="4" id="KW-1185">Reference proteome</keyword>
<protein>
    <submittedName>
        <fullName evidence="3">Uncharacterized protein conserved in bacteria</fullName>
    </submittedName>
</protein>
<dbReference type="PANTHER" id="PTHR37951">
    <property type="entry name" value="CYTOPLASMIC PROTEIN-RELATED"/>
    <property type="match status" value="1"/>
</dbReference>
<dbReference type="InterPro" id="IPR010657">
    <property type="entry name" value="ImpA_N"/>
</dbReference>
<dbReference type="EMBL" id="FPLJ01000065">
    <property type="protein sequence ID" value="SGY95597.1"/>
    <property type="molecule type" value="Genomic_DNA"/>
</dbReference>
<dbReference type="EMBL" id="FPLD01000086">
    <property type="protein sequence ID" value="SGZ07653.1"/>
    <property type="molecule type" value="Genomic_DNA"/>
</dbReference>
<reference evidence="3 5" key="2">
    <citation type="submission" date="2016-11" db="EMBL/GenBank/DDBJ databases">
        <authorList>
            <person name="Jaros S."/>
            <person name="Januszkiewicz K."/>
            <person name="Wedrychowicz H."/>
        </authorList>
    </citation>
    <scope>NUCLEOTIDE SEQUENCE [LARGE SCALE GENOMIC DNA]</scope>
    <source>
        <strain evidence="3">NVI 5450</strain>
    </source>
</reference>
<dbReference type="Proteomes" id="UP000182660">
    <property type="component" value="Unassembled WGS sequence"/>
</dbReference>
<dbReference type="PATRIC" id="fig|80854.5.peg.3213"/>
<dbReference type="AlphaFoldDB" id="A0A090KAU3"/>
<organism evidence="3 5">
    <name type="scientific">Moritella viscosa</name>
    <dbReference type="NCBI Taxonomy" id="80854"/>
    <lineage>
        <taxon>Bacteria</taxon>
        <taxon>Pseudomonadati</taxon>
        <taxon>Pseudomonadota</taxon>
        <taxon>Gammaproteobacteria</taxon>
        <taxon>Alteromonadales</taxon>
        <taxon>Moritellaceae</taxon>
        <taxon>Moritella</taxon>
    </lineage>
</organism>
<dbReference type="OrthoDB" id="9771118at2"/>
<dbReference type="InterPro" id="IPR017740">
    <property type="entry name" value="TssA-like"/>
</dbReference>
<dbReference type="HOGENOM" id="CLU_547398_0_0_6"/>
<evidence type="ECO:0000259" key="1">
    <source>
        <dbReference type="Pfam" id="PF06812"/>
    </source>
</evidence>
<dbReference type="RefSeq" id="WP_045111092.1">
    <property type="nucleotide sequence ID" value="NZ_CAWQZC010000031.1"/>
</dbReference>
<name>A0A090KAU3_9GAMM</name>
<evidence type="ECO:0000313" key="3">
    <source>
        <dbReference type="EMBL" id="SGZ07653.1"/>
    </source>
</evidence>
<dbReference type="STRING" id="80854.MVIS_3031"/>
<dbReference type="PANTHER" id="PTHR37951:SF1">
    <property type="entry name" value="TYPE VI SECRETION SYSTEM COMPONENT TSSA1"/>
    <property type="match status" value="1"/>
</dbReference>
<dbReference type="Pfam" id="PF06812">
    <property type="entry name" value="ImpA_N"/>
    <property type="match status" value="1"/>
</dbReference>
<evidence type="ECO:0000313" key="5">
    <source>
        <dbReference type="Proteomes" id="UP000183794"/>
    </source>
</evidence>
<proteinExistence type="predicted"/>
<gene>
    <name evidence="2" type="ORF">MT2528_3029</name>
    <name evidence="3" type="ORF">NVI5450_3226</name>
</gene>
<accession>A0A090KAU3</accession>
<evidence type="ECO:0000313" key="4">
    <source>
        <dbReference type="Proteomes" id="UP000182660"/>
    </source>
</evidence>
<sequence>MKFNVAKRNALQTPLIADNFCGVYLKADKQKFRPLRNEFNLAQTSLRKLTTHPEASELDSLLEENSLNWGELALSLNDVFTHTTRDIELSGWMLAAQIIIDPSLSGAKEMALWLQELVSQHWDTLQPVLPENKIKSDDPNEKNKEINAFKIKAFVQLVGESEESGLLHAPLLMVPLIGDLDYARYQSAEHKGNLAELRSQYHQQALSDRTRVVALIDNLTEIKKSVGMIDQNIIEICKQSQLSPIGFKFVIDLISKMLTAIEFISGLKAKLEKTNDDIPQIDVAGVVPDIEPENDVSHVELTNKASQQADINHVSFGSLAETQGCNRDQAFHQLREIADYFRKVEPHSPVAYLLEKAIRWGYMPLPELMSELLLNQADTINRVFNLTGLDEDGKIALPEVAKKVYQEPISRPVVNVASFKKETSVDAAVANESREIMTDKSTSNVIDTENVNRNVVQKAETNSSSSNSLSW</sequence>